<dbReference type="PROSITE" id="PS00211">
    <property type="entry name" value="ABC_TRANSPORTER_1"/>
    <property type="match status" value="1"/>
</dbReference>
<dbReference type="EC" id="3.6.3.17" evidence="11"/>
<feature type="domain" description="ABC transporter" evidence="10">
    <location>
        <begin position="244"/>
        <end position="495"/>
    </location>
</feature>
<keyword evidence="4" id="KW-0762">Sugar transport</keyword>
<evidence type="ECO:0000256" key="1">
    <source>
        <dbReference type="ARBA" id="ARBA00004202"/>
    </source>
</evidence>
<keyword evidence="7 11" id="KW-0067">ATP-binding</keyword>
<evidence type="ECO:0000256" key="7">
    <source>
        <dbReference type="ARBA" id="ARBA00022840"/>
    </source>
</evidence>
<evidence type="ECO:0000256" key="4">
    <source>
        <dbReference type="ARBA" id="ARBA00022597"/>
    </source>
</evidence>
<dbReference type="GO" id="GO:0016887">
    <property type="term" value="F:ATP hydrolysis activity"/>
    <property type="evidence" value="ECO:0007669"/>
    <property type="project" value="InterPro"/>
</dbReference>
<organism evidence="11 12">
    <name type="scientific">Rubinisphaera italica</name>
    <dbReference type="NCBI Taxonomy" id="2527969"/>
    <lineage>
        <taxon>Bacteria</taxon>
        <taxon>Pseudomonadati</taxon>
        <taxon>Planctomycetota</taxon>
        <taxon>Planctomycetia</taxon>
        <taxon>Planctomycetales</taxon>
        <taxon>Planctomycetaceae</taxon>
        <taxon>Rubinisphaera</taxon>
    </lineage>
</organism>
<evidence type="ECO:0000256" key="9">
    <source>
        <dbReference type="ARBA" id="ARBA00023136"/>
    </source>
</evidence>
<dbReference type="InterPro" id="IPR027417">
    <property type="entry name" value="P-loop_NTPase"/>
</dbReference>
<evidence type="ECO:0000313" key="12">
    <source>
        <dbReference type="Proteomes" id="UP000316095"/>
    </source>
</evidence>
<gene>
    <name evidence="11" type="primary">rbsA_2</name>
    <name evidence="11" type="ORF">Pan54_40980</name>
</gene>
<evidence type="ECO:0000256" key="6">
    <source>
        <dbReference type="ARBA" id="ARBA00022741"/>
    </source>
</evidence>
<evidence type="ECO:0000256" key="3">
    <source>
        <dbReference type="ARBA" id="ARBA00022475"/>
    </source>
</evidence>
<evidence type="ECO:0000259" key="10">
    <source>
        <dbReference type="PROSITE" id="PS50893"/>
    </source>
</evidence>
<keyword evidence="6" id="KW-0547">Nucleotide-binding</keyword>
<keyword evidence="11" id="KW-0378">Hydrolase</keyword>
<keyword evidence="9" id="KW-0472">Membrane</keyword>
<dbReference type="PROSITE" id="PS50893">
    <property type="entry name" value="ABC_TRANSPORTER_2"/>
    <property type="match status" value="2"/>
</dbReference>
<proteinExistence type="predicted"/>
<keyword evidence="8" id="KW-1278">Translocase</keyword>
<dbReference type="CDD" id="cd03216">
    <property type="entry name" value="ABC_Carb_Monos_I"/>
    <property type="match status" value="1"/>
</dbReference>
<keyword evidence="2" id="KW-0813">Transport</keyword>
<dbReference type="EMBL" id="SJPG01000001">
    <property type="protein sequence ID" value="TWT63345.1"/>
    <property type="molecule type" value="Genomic_DNA"/>
</dbReference>
<evidence type="ECO:0000313" key="11">
    <source>
        <dbReference type="EMBL" id="TWT63345.1"/>
    </source>
</evidence>
<accession>A0A5C5XMM0</accession>
<dbReference type="InterPro" id="IPR017871">
    <property type="entry name" value="ABC_transporter-like_CS"/>
</dbReference>
<dbReference type="FunFam" id="3.40.50.300:FF:000127">
    <property type="entry name" value="Ribose import ATP-binding protein RbsA"/>
    <property type="match status" value="1"/>
</dbReference>
<dbReference type="SUPFAM" id="SSF52540">
    <property type="entry name" value="P-loop containing nucleoside triphosphate hydrolases"/>
    <property type="match status" value="2"/>
</dbReference>
<keyword evidence="5" id="KW-0677">Repeat</keyword>
<comment type="caution">
    <text evidence="11">The sequence shown here is derived from an EMBL/GenBank/DDBJ whole genome shotgun (WGS) entry which is preliminary data.</text>
</comment>
<evidence type="ECO:0000256" key="8">
    <source>
        <dbReference type="ARBA" id="ARBA00022967"/>
    </source>
</evidence>
<dbReference type="OrthoDB" id="9771863at2"/>
<protein>
    <submittedName>
        <fullName evidence="11">Ribose import ATP-binding protein RbsA</fullName>
        <ecNumber evidence="11">3.6.3.17</ecNumber>
    </submittedName>
</protein>
<reference evidence="11 12" key="1">
    <citation type="submission" date="2019-02" db="EMBL/GenBank/DDBJ databases">
        <title>Deep-cultivation of Planctomycetes and their phenomic and genomic characterization uncovers novel biology.</title>
        <authorList>
            <person name="Wiegand S."/>
            <person name="Jogler M."/>
            <person name="Boedeker C."/>
            <person name="Pinto D."/>
            <person name="Vollmers J."/>
            <person name="Rivas-Marin E."/>
            <person name="Kohn T."/>
            <person name="Peeters S.H."/>
            <person name="Heuer A."/>
            <person name="Rast P."/>
            <person name="Oberbeckmann S."/>
            <person name="Bunk B."/>
            <person name="Jeske O."/>
            <person name="Meyerdierks A."/>
            <person name="Storesund J.E."/>
            <person name="Kallscheuer N."/>
            <person name="Luecker S."/>
            <person name="Lage O.M."/>
            <person name="Pohl T."/>
            <person name="Merkel B.J."/>
            <person name="Hornburger P."/>
            <person name="Mueller R.-W."/>
            <person name="Bruemmer F."/>
            <person name="Labrenz M."/>
            <person name="Spormann A.M."/>
            <person name="Op Den Camp H."/>
            <person name="Overmann J."/>
            <person name="Amann R."/>
            <person name="Jetten M.S.M."/>
            <person name="Mascher T."/>
            <person name="Medema M.H."/>
            <person name="Devos D.P."/>
            <person name="Kaster A.-K."/>
            <person name="Ovreas L."/>
            <person name="Rohde M."/>
            <person name="Galperin M.Y."/>
            <person name="Jogler C."/>
        </authorList>
    </citation>
    <scope>NUCLEOTIDE SEQUENCE [LARGE SCALE GENOMIC DNA]</scope>
    <source>
        <strain evidence="11 12">Pan54</strain>
    </source>
</reference>
<evidence type="ECO:0000256" key="2">
    <source>
        <dbReference type="ARBA" id="ARBA00022448"/>
    </source>
</evidence>
<name>A0A5C5XMM0_9PLAN</name>
<keyword evidence="12" id="KW-1185">Reference proteome</keyword>
<dbReference type="InterPro" id="IPR050107">
    <property type="entry name" value="ABC_carbohydrate_import_ATPase"/>
</dbReference>
<sequence length="497" mass="54565">MSISTSSILSMSGITKRFGATIALDDVAIDVQPGQVLALIGENGAGKSTLMRILSGSIKPDSGQMCLEQQAYEPADPHSARLAGVSMIYQELTIAPDLSLEDNLMLGCESSRFGLLDRKAQRERMQEALRLLGLDQFPLTIPARLLSPASQQLVEIARALVNQSKIVIFDEPTSSLTSEDVQQLFKVIRILKERGLGLVYISHFLEEIRELCDDYVILRDGQSVGAGKLDEASDDQIVHLMIGRELDELFPTVPHEQGELLVDLTNLTGSEKPVDVSLQIRRGEIVGLAGLVGAGRTELARCLYGLDPVKSGTVKIEEIQPAPNPRARIRAGMGMVSEDRKTEGLAQNRSIADNLTLSRLEDYARFGVVNLTSQKKSAREWMNRLNVKAESPEQTIQALSGGNQQKVAIARVLHQQADLLILDEPTRGIDVRTKSEIYRLMGECAAQGKAVLFISSYLPELQAVCDRIGVMARGRLKEIRPTEEWTAAEIMRVAISK</sequence>
<dbReference type="PANTHER" id="PTHR43790">
    <property type="entry name" value="CARBOHYDRATE TRANSPORT ATP-BINDING PROTEIN MG119-RELATED"/>
    <property type="match status" value="1"/>
</dbReference>
<dbReference type="GO" id="GO:0005524">
    <property type="term" value="F:ATP binding"/>
    <property type="evidence" value="ECO:0007669"/>
    <property type="project" value="UniProtKB-KW"/>
</dbReference>
<dbReference type="Proteomes" id="UP000316095">
    <property type="component" value="Unassembled WGS sequence"/>
</dbReference>
<dbReference type="PANTHER" id="PTHR43790:SF3">
    <property type="entry name" value="D-ALLOSE IMPORT ATP-BINDING PROTEIN ALSA-RELATED"/>
    <property type="match status" value="1"/>
</dbReference>
<dbReference type="InterPro" id="IPR003439">
    <property type="entry name" value="ABC_transporter-like_ATP-bd"/>
</dbReference>
<dbReference type="AlphaFoldDB" id="A0A5C5XMM0"/>
<feature type="domain" description="ABC transporter" evidence="10">
    <location>
        <begin position="9"/>
        <end position="245"/>
    </location>
</feature>
<dbReference type="Pfam" id="PF00005">
    <property type="entry name" value="ABC_tran"/>
    <property type="match status" value="2"/>
</dbReference>
<dbReference type="CDD" id="cd03215">
    <property type="entry name" value="ABC_Carb_Monos_II"/>
    <property type="match status" value="1"/>
</dbReference>
<dbReference type="InterPro" id="IPR003593">
    <property type="entry name" value="AAA+_ATPase"/>
</dbReference>
<evidence type="ECO:0000256" key="5">
    <source>
        <dbReference type="ARBA" id="ARBA00022737"/>
    </source>
</evidence>
<dbReference type="RefSeq" id="WP_146505107.1">
    <property type="nucleotide sequence ID" value="NZ_SJPG01000001.1"/>
</dbReference>
<keyword evidence="3" id="KW-1003">Cell membrane</keyword>
<dbReference type="Gene3D" id="3.40.50.300">
    <property type="entry name" value="P-loop containing nucleotide triphosphate hydrolases"/>
    <property type="match status" value="2"/>
</dbReference>
<dbReference type="SMART" id="SM00382">
    <property type="entry name" value="AAA"/>
    <property type="match status" value="2"/>
</dbReference>
<comment type="subcellular location">
    <subcellularLocation>
        <location evidence="1">Cell membrane</location>
        <topology evidence="1">Peripheral membrane protein</topology>
    </subcellularLocation>
</comment>
<dbReference type="GO" id="GO:0005886">
    <property type="term" value="C:plasma membrane"/>
    <property type="evidence" value="ECO:0007669"/>
    <property type="project" value="UniProtKB-SubCell"/>
</dbReference>